<dbReference type="RefSeq" id="WP_261199853.1">
    <property type="nucleotide sequence ID" value="NZ_JAMXFA010000006.1"/>
</dbReference>
<name>A0ABT2N483_9CYAN</name>
<evidence type="ECO:0000313" key="2">
    <source>
        <dbReference type="Proteomes" id="UP001525961"/>
    </source>
</evidence>
<reference evidence="1 2" key="1">
    <citation type="journal article" date="2022" name="Front. Microbiol.">
        <title>High genomic differentiation and limited gene flow indicate recent cryptic speciation within the genus Laspinema (cyanobacteria).</title>
        <authorList>
            <person name="Stanojkovic A."/>
            <person name="Skoupy S."/>
            <person name="Skaloud P."/>
            <person name="Dvorak P."/>
        </authorList>
    </citation>
    <scope>NUCLEOTIDE SEQUENCE [LARGE SCALE GENOMIC DNA]</scope>
    <source>
        <strain evidence="1 2">D3b</strain>
    </source>
</reference>
<sequence>MQKKPKFNDQLSNSATQIIQKLEATRRKSSGIVINCQSSWRKSSDRQGVNLVLF</sequence>
<keyword evidence="2" id="KW-1185">Reference proteome</keyword>
<comment type="caution">
    <text evidence="1">The sequence shown here is derived from an EMBL/GenBank/DDBJ whole genome shotgun (WGS) entry which is preliminary data.</text>
</comment>
<proteinExistence type="predicted"/>
<accession>A0ABT2N483</accession>
<dbReference type="EMBL" id="JAMXFA010000006">
    <property type="protein sequence ID" value="MCT7977281.1"/>
    <property type="molecule type" value="Genomic_DNA"/>
</dbReference>
<gene>
    <name evidence="1" type="ORF">NG792_06155</name>
</gene>
<organism evidence="1 2">
    <name type="scientific">Laspinema olomoucense D3b</name>
    <dbReference type="NCBI Taxonomy" id="2953688"/>
    <lineage>
        <taxon>Bacteria</taxon>
        <taxon>Bacillati</taxon>
        <taxon>Cyanobacteriota</taxon>
        <taxon>Cyanophyceae</taxon>
        <taxon>Oscillatoriophycideae</taxon>
        <taxon>Oscillatoriales</taxon>
        <taxon>Laspinemataceae</taxon>
        <taxon>Laspinema</taxon>
        <taxon>Laspinema olomoucense</taxon>
    </lineage>
</organism>
<protein>
    <submittedName>
        <fullName evidence="1">Uncharacterized protein</fullName>
    </submittedName>
</protein>
<evidence type="ECO:0000313" key="1">
    <source>
        <dbReference type="EMBL" id="MCT7977281.1"/>
    </source>
</evidence>
<dbReference type="Proteomes" id="UP001525961">
    <property type="component" value="Unassembled WGS sequence"/>
</dbReference>